<dbReference type="Proteomes" id="UP000887013">
    <property type="component" value="Unassembled WGS sequence"/>
</dbReference>
<protein>
    <submittedName>
        <fullName evidence="1">Uncharacterized protein</fullName>
    </submittedName>
</protein>
<evidence type="ECO:0000313" key="2">
    <source>
        <dbReference type="Proteomes" id="UP000887013"/>
    </source>
</evidence>
<keyword evidence="2" id="KW-1185">Reference proteome</keyword>
<dbReference type="AlphaFoldDB" id="A0A8X6M6P0"/>
<sequence>METVTPAMNLNSLNHCQIRGECPRSASLTQLPHCTMQRLEYAVAWCNVQQSSLFYATVFTGESGLKLIAAQMEDIRHLFS</sequence>
<evidence type="ECO:0000313" key="1">
    <source>
        <dbReference type="EMBL" id="GFS32133.1"/>
    </source>
</evidence>
<accession>A0A8X6M6P0</accession>
<comment type="caution">
    <text evidence="1">The sequence shown here is derived from an EMBL/GenBank/DDBJ whole genome shotgun (WGS) entry which is preliminary data.</text>
</comment>
<organism evidence="1 2">
    <name type="scientific">Nephila pilipes</name>
    <name type="common">Giant wood spider</name>
    <name type="synonym">Nephila maculata</name>
    <dbReference type="NCBI Taxonomy" id="299642"/>
    <lineage>
        <taxon>Eukaryota</taxon>
        <taxon>Metazoa</taxon>
        <taxon>Ecdysozoa</taxon>
        <taxon>Arthropoda</taxon>
        <taxon>Chelicerata</taxon>
        <taxon>Arachnida</taxon>
        <taxon>Araneae</taxon>
        <taxon>Araneomorphae</taxon>
        <taxon>Entelegynae</taxon>
        <taxon>Araneoidea</taxon>
        <taxon>Nephilidae</taxon>
        <taxon>Nephila</taxon>
    </lineage>
</organism>
<reference evidence="1" key="1">
    <citation type="submission" date="2020-08" db="EMBL/GenBank/DDBJ databases">
        <title>Multicomponent nature underlies the extraordinary mechanical properties of spider dragline silk.</title>
        <authorList>
            <person name="Kono N."/>
            <person name="Nakamura H."/>
            <person name="Mori M."/>
            <person name="Yoshida Y."/>
            <person name="Ohtoshi R."/>
            <person name="Malay A.D."/>
            <person name="Moran D.A.P."/>
            <person name="Tomita M."/>
            <person name="Numata K."/>
            <person name="Arakawa K."/>
        </authorList>
    </citation>
    <scope>NUCLEOTIDE SEQUENCE</scope>
</reference>
<gene>
    <name evidence="1" type="ORF">NPIL_396221</name>
</gene>
<name>A0A8X6M6P0_NEPPI</name>
<dbReference type="EMBL" id="BMAW01042039">
    <property type="protein sequence ID" value="GFS32133.1"/>
    <property type="molecule type" value="Genomic_DNA"/>
</dbReference>
<proteinExistence type="predicted"/>